<keyword evidence="3" id="KW-1185">Reference proteome</keyword>
<feature type="compositionally biased region" description="Basic and acidic residues" evidence="1">
    <location>
        <begin position="35"/>
        <end position="68"/>
    </location>
</feature>
<name>A0ABQ8QEX7_9AGAR</name>
<feature type="non-terminal residue" evidence="2">
    <location>
        <position position="1"/>
    </location>
</feature>
<evidence type="ECO:0000256" key="1">
    <source>
        <dbReference type="SAM" id="MobiDB-lite"/>
    </source>
</evidence>
<feature type="non-terminal residue" evidence="2">
    <location>
        <position position="160"/>
    </location>
</feature>
<accession>A0ABQ8QEX7</accession>
<feature type="region of interest" description="Disordered" evidence="1">
    <location>
        <begin position="1"/>
        <end position="92"/>
    </location>
</feature>
<sequence>DLPISEQTPPPVKPETPMADPFIPPQAPSPPVDPTPERSHRERKPSQRVRDILEGRGRSSNRSHDPDIPKGVQLPTVPEAPVAPAEELEGEDEDWILLLEDEDFLTEYVMALETSESEALEPRTLAEARRRADWPLWEKAIEEELKMLKDMGTWEVVEKP</sequence>
<dbReference type="EMBL" id="MU790593">
    <property type="protein sequence ID" value="KAJ3997076.1"/>
    <property type="molecule type" value="Genomic_DNA"/>
</dbReference>
<protein>
    <submittedName>
        <fullName evidence="2">Uncharacterized protein</fullName>
    </submittedName>
</protein>
<proteinExistence type="predicted"/>
<dbReference type="Proteomes" id="UP001163828">
    <property type="component" value="Unassembled WGS sequence"/>
</dbReference>
<organism evidence="2 3">
    <name type="scientific">Lentinula boryana</name>
    <dbReference type="NCBI Taxonomy" id="40481"/>
    <lineage>
        <taxon>Eukaryota</taxon>
        <taxon>Fungi</taxon>
        <taxon>Dikarya</taxon>
        <taxon>Basidiomycota</taxon>
        <taxon>Agaricomycotina</taxon>
        <taxon>Agaricomycetes</taxon>
        <taxon>Agaricomycetidae</taxon>
        <taxon>Agaricales</taxon>
        <taxon>Marasmiineae</taxon>
        <taxon>Omphalotaceae</taxon>
        <taxon>Lentinula</taxon>
    </lineage>
</organism>
<comment type="caution">
    <text evidence="2">The sequence shown here is derived from an EMBL/GenBank/DDBJ whole genome shotgun (WGS) entry which is preliminary data.</text>
</comment>
<gene>
    <name evidence="2" type="ORF">F5050DRAFT_1558500</name>
</gene>
<evidence type="ECO:0000313" key="3">
    <source>
        <dbReference type="Proteomes" id="UP001163828"/>
    </source>
</evidence>
<feature type="compositionally biased region" description="Pro residues" evidence="1">
    <location>
        <begin position="22"/>
        <end position="34"/>
    </location>
</feature>
<evidence type="ECO:0000313" key="2">
    <source>
        <dbReference type="EMBL" id="KAJ3997076.1"/>
    </source>
</evidence>
<reference evidence="2" key="1">
    <citation type="submission" date="2022-08" db="EMBL/GenBank/DDBJ databases">
        <authorList>
            <consortium name="DOE Joint Genome Institute"/>
            <person name="Min B."/>
            <person name="Riley R."/>
            <person name="Sierra-Patev S."/>
            <person name="Naranjo-Ortiz M."/>
            <person name="Looney B."/>
            <person name="Konkel Z."/>
            <person name="Slot J.C."/>
            <person name="Sakamoto Y."/>
            <person name="Steenwyk J.L."/>
            <person name="Rokas A."/>
            <person name="Carro J."/>
            <person name="Camarero S."/>
            <person name="Ferreira P."/>
            <person name="Molpeceres G."/>
            <person name="Ruiz-Duenas F.J."/>
            <person name="Serrano A."/>
            <person name="Henrissat B."/>
            <person name="Drula E."/>
            <person name="Hughes K.W."/>
            <person name="Mata J.L."/>
            <person name="Ishikawa N.K."/>
            <person name="Vargas-Isla R."/>
            <person name="Ushijima S."/>
            <person name="Smith C.A."/>
            <person name="Ahrendt S."/>
            <person name="Andreopoulos W."/>
            <person name="He G."/>
            <person name="Labutti K."/>
            <person name="Lipzen A."/>
            <person name="Ng V."/>
            <person name="Sandor L."/>
            <person name="Barry K."/>
            <person name="Martinez A.T."/>
            <person name="Xiao Y."/>
            <person name="Gibbons J.G."/>
            <person name="Terashima K."/>
            <person name="Hibbett D.S."/>
            <person name="Grigoriev I.V."/>
        </authorList>
    </citation>
    <scope>NUCLEOTIDE SEQUENCE</scope>
    <source>
        <strain evidence="2">TFB10827</strain>
    </source>
</reference>